<evidence type="ECO:0000259" key="4">
    <source>
        <dbReference type="PROSITE" id="PS50893"/>
    </source>
</evidence>
<dbReference type="GO" id="GO:0005524">
    <property type="term" value="F:ATP binding"/>
    <property type="evidence" value="ECO:0007669"/>
    <property type="project" value="UniProtKB-KW"/>
</dbReference>
<dbReference type="InterPro" id="IPR003439">
    <property type="entry name" value="ABC_transporter-like_ATP-bd"/>
</dbReference>
<dbReference type="SUPFAM" id="SSF52540">
    <property type="entry name" value="P-loop containing nucleoside triphosphate hydrolases"/>
    <property type="match status" value="2"/>
</dbReference>
<dbReference type="Pfam" id="PF00005">
    <property type="entry name" value="ABC_tran"/>
    <property type="match status" value="1"/>
</dbReference>
<evidence type="ECO:0000313" key="5">
    <source>
        <dbReference type="EMBL" id="MCH4552566.1"/>
    </source>
</evidence>
<dbReference type="InterPro" id="IPR003593">
    <property type="entry name" value="AAA+_ATPase"/>
</dbReference>
<feature type="domain" description="ABC transporter" evidence="4">
    <location>
        <begin position="181"/>
        <end position="407"/>
    </location>
</feature>
<proteinExistence type="predicted"/>
<accession>A0ABS9RJA4</accession>
<gene>
    <name evidence="5" type="ORF">MKW35_08040</name>
</gene>
<evidence type="ECO:0000256" key="1">
    <source>
        <dbReference type="ARBA" id="ARBA00022448"/>
    </source>
</evidence>
<dbReference type="Proteomes" id="UP001156141">
    <property type="component" value="Unassembled WGS sequence"/>
</dbReference>
<dbReference type="SMART" id="SM00382">
    <property type="entry name" value="AAA"/>
    <property type="match status" value="1"/>
</dbReference>
<evidence type="ECO:0000313" key="6">
    <source>
        <dbReference type="Proteomes" id="UP001156141"/>
    </source>
</evidence>
<dbReference type="RefSeq" id="WP_240572897.1">
    <property type="nucleotide sequence ID" value="NZ_CP136709.1"/>
</dbReference>
<dbReference type="InterPro" id="IPR050095">
    <property type="entry name" value="ECF_ABC_transporter_ATP-bd"/>
</dbReference>
<dbReference type="InterPro" id="IPR027417">
    <property type="entry name" value="P-loop_NTPase"/>
</dbReference>
<reference evidence="5" key="1">
    <citation type="submission" date="2022-02" db="EMBL/GenBank/DDBJ databases">
        <title>Aestuariibaculum sp., a marine bacterium isolated from sediment in Guangxi.</title>
        <authorList>
            <person name="Ying J."/>
        </authorList>
    </citation>
    <scope>NUCLEOTIDE SEQUENCE</scope>
    <source>
        <strain evidence="5">L182</strain>
    </source>
</reference>
<keyword evidence="6" id="KW-1185">Reference proteome</keyword>
<keyword evidence="1" id="KW-0813">Transport</keyword>
<sequence length="407" mass="46113">MNRHIAIYISNKDHKQDFIERIQDGNILSDFSKPKAVLFSEITINKLIQEERIHGFCDVVTPTGNLLINSSQGERKKALLNHIISQNPEAIIVDNVFGNLDIQAQAEIEQTLNKLSSQVRILQITKRKEDILSFIGKVYYLEGKELVELKLEESDDAIAESFLEDLPKAYRPVSEKINPIVKFTDVSVHYRERSILNNINWEIKKGEFWQLMGPNGSGKSTILSMIFGDNPKAFGQNIVLFGVKKGSGESVWEIKQKIGYFSSDMLRGFTRLDSIGNMIVSGFFDTIGLYKTPTNEQIKIAQHWLRVLDMFDIRKQDFLSLSKGYQSLVLIARAMVKHPPLLILDEPTNGLDDADVKLFTQLINKIASETETAILYVSHRKEAGLNPDFIYQLTPHETGSTGQVVKI</sequence>
<dbReference type="PANTHER" id="PTHR43553:SF3">
    <property type="entry name" value="ABC TRANSPORTER ATP-BINDING PROTEIN MODF"/>
    <property type="match status" value="1"/>
</dbReference>
<keyword evidence="2" id="KW-0547">Nucleotide-binding</keyword>
<dbReference type="Gene3D" id="3.40.50.300">
    <property type="entry name" value="P-loop containing nucleotide triphosphate hydrolases"/>
    <property type="match status" value="2"/>
</dbReference>
<name>A0ABS9RJA4_9FLAO</name>
<dbReference type="EMBL" id="JAKVQD010000002">
    <property type="protein sequence ID" value="MCH4552566.1"/>
    <property type="molecule type" value="Genomic_DNA"/>
</dbReference>
<evidence type="ECO:0000256" key="2">
    <source>
        <dbReference type="ARBA" id="ARBA00022741"/>
    </source>
</evidence>
<dbReference type="PROSITE" id="PS50893">
    <property type="entry name" value="ABC_TRANSPORTER_2"/>
    <property type="match status" value="1"/>
</dbReference>
<keyword evidence="3 5" id="KW-0067">ATP-binding</keyword>
<evidence type="ECO:0000256" key="3">
    <source>
        <dbReference type="ARBA" id="ARBA00022840"/>
    </source>
</evidence>
<comment type="caution">
    <text evidence="5">The sequence shown here is derived from an EMBL/GenBank/DDBJ whole genome shotgun (WGS) entry which is preliminary data.</text>
</comment>
<dbReference type="PANTHER" id="PTHR43553">
    <property type="entry name" value="HEAVY METAL TRANSPORTER"/>
    <property type="match status" value="1"/>
</dbReference>
<protein>
    <submittedName>
        <fullName evidence="5">ATP-binding cassette domain-containing protein</fullName>
    </submittedName>
</protein>
<dbReference type="CDD" id="cd00267">
    <property type="entry name" value="ABC_ATPase"/>
    <property type="match status" value="1"/>
</dbReference>
<organism evidence="5 6">
    <name type="scientific">Aestuariibaculum lutulentum</name>
    <dbReference type="NCBI Taxonomy" id="2920935"/>
    <lineage>
        <taxon>Bacteria</taxon>
        <taxon>Pseudomonadati</taxon>
        <taxon>Bacteroidota</taxon>
        <taxon>Flavobacteriia</taxon>
        <taxon>Flavobacteriales</taxon>
        <taxon>Flavobacteriaceae</taxon>
    </lineage>
</organism>